<evidence type="ECO:0000256" key="2">
    <source>
        <dbReference type="ARBA" id="ARBA00024867"/>
    </source>
</evidence>
<dbReference type="SUPFAM" id="SSF52172">
    <property type="entry name" value="CheY-like"/>
    <property type="match status" value="1"/>
</dbReference>
<reference evidence="5 6" key="1">
    <citation type="submission" date="2020-07" db="EMBL/GenBank/DDBJ databases">
        <title>Draft whole-genome sequence of Heliobacterium chlorum DSM 3682, type strain.</title>
        <authorList>
            <person name="Kyndt J.A."/>
            <person name="Meyer T.E."/>
            <person name="Imhoff J.F."/>
        </authorList>
    </citation>
    <scope>NUCLEOTIDE SEQUENCE [LARGE SCALE GENOMIC DNA]</scope>
    <source>
        <strain evidence="5 6">DSM 3682</strain>
    </source>
</reference>
<sequence length="126" mass="14043">MKKKILIVDDALFIRTLLKKMLEEAGYQVFEAVNGAEAAKTWSTVRPDLATMDITMPEMDGISAIRAIKVIDPKAKIVVCSAMGQQTMVKEAISAGAMDFIIKPFEKIRVLSTITKCIYTQKQKFL</sequence>
<accession>A0ABR7T7C7</accession>
<gene>
    <name evidence="5" type="ORF">H1S01_13945</name>
</gene>
<evidence type="ECO:0000259" key="4">
    <source>
        <dbReference type="PROSITE" id="PS50110"/>
    </source>
</evidence>
<protein>
    <recommendedName>
        <fullName evidence="1">Stage 0 sporulation protein A homolog</fullName>
    </recommendedName>
</protein>
<dbReference type="InterPro" id="IPR011006">
    <property type="entry name" value="CheY-like_superfamily"/>
</dbReference>
<evidence type="ECO:0000313" key="5">
    <source>
        <dbReference type="EMBL" id="MBC9785591.1"/>
    </source>
</evidence>
<dbReference type="PANTHER" id="PTHR43228:SF1">
    <property type="entry name" value="TWO-COMPONENT RESPONSE REGULATOR ARR22"/>
    <property type="match status" value="1"/>
</dbReference>
<evidence type="ECO:0000313" key="6">
    <source>
        <dbReference type="Proteomes" id="UP000617402"/>
    </source>
</evidence>
<dbReference type="SMART" id="SM00448">
    <property type="entry name" value="REC"/>
    <property type="match status" value="1"/>
</dbReference>
<dbReference type="InterPro" id="IPR001789">
    <property type="entry name" value="Sig_transdc_resp-reg_receiver"/>
</dbReference>
<dbReference type="InterPro" id="IPR052048">
    <property type="entry name" value="ST_Response_Regulator"/>
</dbReference>
<name>A0ABR7T7C7_HELCL</name>
<organism evidence="5 6">
    <name type="scientific">Heliobacterium chlorum</name>
    <dbReference type="NCBI Taxonomy" id="2698"/>
    <lineage>
        <taxon>Bacteria</taxon>
        <taxon>Bacillati</taxon>
        <taxon>Bacillota</taxon>
        <taxon>Clostridia</taxon>
        <taxon>Eubacteriales</taxon>
        <taxon>Heliobacteriaceae</taxon>
        <taxon>Heliobacterium</taxon>
    </lineage>
</organism>
<keyword evidence="3" id="KW-0597">Phosphoprotein</keyword>
<dbReference type="EMBL" id="JACVHF010000016">
    <property type="protein sequence ID" value="MBC9785591.1"/>
    <property type="molecule type" value="Genomic_DNA"/>
</dbReference>
<comment type="function">
    <text evidence="2">May play the central regulatory role in sporulation. It may be an element of the effector pathway responsible for the activation of sporulation genes in response to nutritional stress. Spo0A may act in concert with spo0H (a sigma factor) to control the expression of some genes that are critical to the sporulation process.</text>
</comment>
<evidence type="ECO:0000256" key="1">
    <source>
        <dbReference type="ARBA" id="ARBA00018672"/>
    </source>
</evidence>
<comment type="caution">
    <text evidence="5">The sequence shown here is derived from an EMBL/GenBank/DDBJ whole genome shotgun (WGS) entry which is preliminary data.</text>
</comment>
<dbReference type="Gene3D" id="3.40.50.2300">
    <property type="match status" value="1"/>
</dbReference>
<dbReference type="PANTHER" id="PTHR43228">
    <property type="entry name" value="TWO-COMPONENT RESPONSE REGULATOR"/>
    <property type="match status" value="1"/>
</dbReference>
<proteinExistence type="predicted"/>
<feature type="modified residue" description="4-aspartylphosphate" evidence="3">
    <location>
        <position position="53"/>
    </location>
</feature>
<dbReference type="PROSITE" id="PS50110">
    <property type="entry name" value="RESPONSE_REGULATORY"/>
    <property type="match status" value="1"/>
</dbReference>
<dbReference type="RefSeq" id="WP_188041044.1">
    <property type="nucleotide sequence ID" value="NZ_JACVHF010000016.1"/>
</dbReference>
<dbReference type="Pfam" id="PF00072">
    <property type="entry name" value="Response_reg"/>
    <property type="match status" value="1"/>
</dbReference>
<keyword evidence="6" id="KW-1185">Reference proteome</keyword>
<dbReference type="Proteomes" id="UP000617402">
    <property type="component" value="Unassembled WGS sequence"/>
</dbReference>
<feature type="domain" description="Response regulatory" evidence="4">
    <location>
        <begin position="4"/>
        <end position="118"/>
    </location>
</feature>
<evidence type="ECO:0000256" key="3">
    <source>
        <dbReference type="PROSITE-ProRule" id="PRU00169"/>
    </source>
</evidence>